<feature type="compositionally biased region" description="Polar residues" evidence="6">
    <location>
        <begin position="1579"/>
        <end position="1590"/>
    </location>
</feature>
<organism evidence="8 9">
    <name type="scientific">Mytilus edulis</name>
    <name type="common">Blue mussel</name>
    <dbReference type="NCBI Taxonomy" id="6550"/>
    <lineage>
        <taxon>Eukaryota</taxon>
        <taxon>Metazoa</taxon>
        <taxon>Spiralia</taxon>
        <taxon>Lophotrochozoa</taxon>
        <taxon>Mollusca</taxon>
        <taxon>Bivalvia</taxon>
        <taxon>Autobranchia</taxon>
        <taxon>Pteriomorphia</taxon>
        <taxon>Mytilida</taxon>
        <taxon>Mytiloidea</taxon>
        <taxon>Mytilidae</taxon>
        <taxon>Mytilinae</taxon>
        <taxon>Mytilus</taxon>
    </lineage>
</organism>
<evidence type="ECO:0000256" key="3">
    <source>
        <dbReference type="ARBA" id="ARBA00022840"/>
    </source>
</evidence>
<evidence type="ECO:0000313" key="9">
    <source>
        <dbReference type="Proteomes" id="UP000683360"/>
    </source>
</evidence>
<feature type="compositionally biased region" description="Basic and acidic residues" evidence="6">
    <location>
        <begin position="1609"/>
        <end position="1619"/>
    </location>
</feature>
<evidence type="ECO:0000256" key="5">
    <source>
        <dbReference type="PROSITE-ProRule" id="PRU00283"/>
    </source>
</evidence>
<feature type="compositionally biased region" description="Polar residues" evidence="6">
    <location>
        <begin position="1212"/>
        <end position="1230"/>
    </location>
</feature>
<feature type="domain" description="Kinesin motor" evidence="7">
    <location>
        <begin position="569"/>
        <end position="892"/>
    </location>
</feature>
<dbReference type="GO" id="GO:0005856">
    <property type="term" value="C:cytoskeleton"/>
    <property type="evidence" value="ECO:0007669"/>
    <property type="project" value="UniProtKB-SubCell"/>
</dbReference>
<dbReference type="EMBL" id="CAJPWZ010002049">
    <property type="protein sequence ID" value="CAG2230086.1"/>
    <property type="molecule type" value="Genomic_DNA"/>
</dbReference>
<dbReference type="PANTHER" id="PTHR21608">
    <property type="entry name" value="KINESIN-LIKE PROTEIN CG14535"/>
    <property type="match status" value="1"/>
</dbReference>
<feature type="region of interest" description="Disordered" evidence="6">
    <location>
        <begin position="236"/>
        <end position="268"/>
    </location>
</feature>
<dbReference type="GO" id="GO:0008017">
    <property type="term" value="F:microtubule binding"/>
    <property type="evidence" value="ECO:0007669"/>
    <property type="project" value="InterPro"/>
</dbReference>
<dbReference type="InterPro" id="IPR027640">
    <property type="entry name" value="Kinesin-like_fam"/>
</dbReference>
<comment type="similarity">
    <text evidence="5">Belongs to the TRAFAC class myosin-kinesin ATPase superfamily. Kinesin family.</text>
</comment>
<keyword evidence="2 5" id="KW-0547">Nucleotide-binding</keyword>
<dbReference type="Gene3D" id="3.40.850.10">
    <property type="entry name" value="Kinesin motor domain"/>
    <property type="match status" value="1"/>
</dbReference>
<comment type="caution">
    <text evidence="8">The sequence shown here is derived from an EMBL/GenBank/DDBJ whole genome shotgun (WGS) entry which is preliminary data.</text>
</comment>
<reference evidence="8" key="1">
    <citation type="submission" date="2021-03" db="EMBL/GenBank/DDBJ databases">
        <authorList>
            <person name="Bekaert M."/>
        </authorList>
    </citation>
    <scope>NUCLEOTIDE SEQUENCE</scope>
</reference>
<keyword evidence="4" id="KW-0206">Cytoskeleton</keyword>
<dbReference type="GO" id="GO:0005524">
    <property type="term" value="F:ATP binding"/>
    <property type="evidence" value="ECO:0007669"/>
    <property type="project" value="UniProtKB-UniRule"/>
</dbReference>
<proteinExistence type="inferred from homology"/>
<feature type="compositionally biased region" description="Basic and acidic residues" evidence="6">
    <location>
        <begin position="1021"/>
        <end position="1040"/>
    </location>
</feature>
<dbReference type="PANTHER" id="PTHR21608:SF7">
    <property type="entry name" value="KINESIN-LIKE PROTEIN CG14535"/>
    <property type="match status" value="1"/>
</dbReference>
<evidence type="ECO:0000256" key="1">
    <source>
        <dbReference type="ARBA" id="ARBA00004245"/>
    </source>
</evidence>
<accession>A0A8S3T8T9</accession>
<dbReference type="Pfam" id="PF00225">
    <property type="entry name" value="Kinesin"/>
    <property type="match status" value="1"/>
</dbReference>
<feature type="compositionally biased region" description="Low complexity" evidence="6">
    <location>
        <begin position="496"/>
        <end position="507"/>
    </location>
</feature>
<feature type="region of interest" description="Disordered" evidence="6">
    <location>
        <begin position="893"/>
        <end position="973"/>
    </location>
</feature>
<dbReference type="GO" id="GO:0007018">
    <property type="term" value="P:microtubule-based movement"/>
    <property type="evidence" value="ECO:0007669"/>
    <property type="project" value="InterPro"/>
</dbReference>
<feature type="compositionally biased region" description="Low complexity" evidence="6">
    <location>
        <begin position="1122"/>
        <end position="1131"/>
    </location>
</feature>
<keyword evidence="5" id="KW-0505">Motor protein</keyword>
<feature type="compositionally biased region" description="Low complexity" evidence="6">
    <location>
        <begin position="952"/>
        <end position="971"/>
    </location>
</feature>
<feature type="region of interest" description="Disordered" evidence="6">
    <location>
        <begin position="988"/>
        <end position="1151"/>
    </location>
</feature>
<dbReference type="InterPro" id="IPR027417">
    <property type="entry name" value="P-loop_NTPase"/>
</dbReference>
<dbReference type="SUPFAM" id="SSF52540">
    <property type="entry name" value="P-loop containing nucleoside triphosphate hydrolases"/>
    <property type="match status" value="1"/>
</dbReference>
<feature type="compositionally biased region" description="Low complexity" evidence="6">
    <location>
        <begin position="117"/>
        <end position="145"/>
    </location>
</feature>
<dbReference type="GO" id="GO:0003777">
    <property type="term" value="F:microtubule motor activity"/>
    <property type="evidence" value="ECO:0007669"/>
    <property type="project" value="InterPro"/>
</dbReference>
<dbReference type="SMART" id="SM00129">
    <property type="entry name" value="KISc"/>
    <property type="match status" value="1"/>
</dbReference>
<evidence type="ECO:0000256" key="6">
    <source>
        <dbReference type="SAM" id="MobiDB-lite"/>
    </source>
</evidence>
<feature type="compositionally biased region" description="Polar residues" evidence="6">
    <location>
        <begin position="406"/>
        <end position="473"/>
    </location>
</feature>
<evidence type="ECO:0000313" key="8">
    <source>
        <dbReference type="EMBL" id="CAG2230086.1"/>
    </source>
</evidence>
<dbReference type="OrthoDB" id="8862460at2759"/>
<feature type="compositionally biased region" description="Basic and acidic residues" evidence="6">
    <location>
        <begin position="1172"/>
        <end position="1185"/>
    </location>
</feature>
<evidence type="ECO:0000259" key="7">
    <source>
        <dbReference type="PROSITE" id="PS50067"/>
    </source>
</evidence>
<feature type="compositionally biased region" description="Polar residues" evidence="6">
    <location>
        <begin position="1132"/>
        <end position="1150"/>
    </location>
</feature>
<keyword evidence="9" id="KW-1185">Reference proteome</keyword>
<feature type="compositionally biased region" description="Basic and acidic residues" evidence="6">
    <location>
        <begin position="1063"/>
        <end position="1074"/>
    </location>
</feature>
<feature type="compositionally biased region" description="Low complexity" evidence="6">
    <location>
        <begin position="394"/>
        <end position="405"/>
    </location>
</feature>
<feature type="compositionally biased region" description="Low complexity" evidence="6">
    <location>
        <begin position="1499"/>
        <end position="1524"/>
    </location>
</feature>
<dbReference type="Proteomes" id="UP000683360">
    <property type="component" value="Unassembled WGS sequence"/>
</dbReference>
<feature type="region of interest" description="Disordered" evidence="6">
    <location>
        <begin position="379"/>
        <end position="507"/>
    </location>
</feature>
<feature type="binding site" evidence="5">
    <location>
        <begin position="662"/>
        <end position="669"/>
    </location>
    <ligand>
        <name>ATP</name>
        <dbReference type="ChEBI" id="CHEBI:30616"/>
    </ligand>
</feature>
<feature type="region of interest" description="Disordered" evidence="6">
    <location>
        <begin position="1170"/>
        <end position="1268"/>
    </location>
</feature>
<dbReference type="InterPro" id="IPR001752">
    <property type="entry name" value="Kinesin_motor_dom"/>
</dbReference>
<comment type="subcellular location">
    <subcellularLocation>
        <location evidence="1">Cytoplasm</location>
        <location evidence="1">Cytoskeleton</location>
    </subcellularLocation>
</comment>
<protein>
    <submittedName>
        <fullName evidence="8">KIF26</fullName>
    </submittedName>
</protein>
<sequence>MGSVNIFGASWSKSTSQKEENYTASISIEPAVYKFGSEAKIRKLPTPLKNKSPDIPAKNELSQNAIGKRVMMDYPIRGTISPLSDQAINQKSFVFGRPSSPVNHSDIQRCKSPPDQSRPLSPLSESLSNRRPVYGKPPKYVPPSSRSAKSGAYARTGGICDQCNNCLLDLKRQAVRLMNVEKPSANKVLDVDKIGEKLQISDNKAQSNGHCTTCDTNLQHLKQEALAMVQCIQQAQSEGPKSGIRPPNTYARYTRSKSQPLPANGQPIHPNQAWKTVQNNNHIYEEPNMNVDQQHSGLNYGQVDMLNNYSVSGVPTYMRNQYYSQPPNLPPPNPGMSTNIPHYNQQNFNPAMGTPSNIPQYNQQNYSQAMGSPSNVPQYNQQNFNQQMGSPSKNPQFNQHNFNQQMGSPSNIPQYNQPNFNQQMGSPSHMPQHNQSNYNQVMGSPQYGQHQQIGSPNMPQFNQQMGSPQNLPAFNQRIGSPPPGSYQRMMSPPPGYSSRMSSPPPSAAASFFARAAQKLGKKKRRHQATQPDTPSFPTKFYEVVRTNPPPIPPCLLRTVGRVQNPGVGKVKVMLKICPSTHHSDQGTSFLSIDPRRKQITVFDPTASGIPTSAHRKTSAPKMFAFDAVFSPDDSQSELCSSSLTEIIQGVVSGADGCVFTYGHSKIGKSYTIVGSDKSAQTLGIIPSAITWLFRLINEQKDKTGARFSVRVSAVEVTGKQELLRDLLSEVAQEKTQLENQSELRAPTAERACYYLDAALASRTALDDDGQSSHMLFTIHVYQYRIEKANQAGLPGVAGGRSRLHLIDLGSPSRGKDPNDTCLNLPALGNVIMALLNGQRHVPNRDSKVAQLLKDSLGNISCRACMIAHVSSSVHNYNETLQVIQLGARIHRMRRRKTRFSGTSSDDSSTDESRLRRPLRGFRMGTLREDMEVTDNEGPPRSVPRTNPRLPRRPSGSRSSGDEGSASDSGRSNITELRYYHNMNKLPMRSSESPEVLSPPLSPTLGLVHVPKKSNIRTRLSSSKEDKNRQVNPPKDIKGEQWIDGPGANVKKRPEQWIDGPEAVFKKQEKQEPKKHLFNPKMNAEEQWVDGPREMCTGSHASKSGKSDPKHSKAKSKLERPDSTASAESSSSLTPQVSNSRPTSINDSDNNVKPFVRDWVENLQIEAEIEATAEAKYRRPKPENKKKMSVSTPKHSPRHSPKNSPSLKRKEVVTQNTLTKSQLPAPTSTTKRVTEWLRSVSLEQEEKSEETKCKPAEPEVQSSADAGCPDEMANIADISFDSSADTGEFSTVIQHNRDSIYEIQVDEQLEHNCGTNDVADDDTFSNLSCSHDNEEETECDKTGLESVQEEMMKSDHTCYECNKNQNFDYESIYKLAQPLSRKPDGASNPNLSSDFELYGKTPPSEYVINNVQFVSSQEQNSTSDVLKDLSLKYTLERDTSISKTSSKSKPPLPQKSLSRSSSAASSPAQSRDACKSNKTSTSSIPLSCTSKTKERVRQLSSDSSSVPVSSSSPSSVSSASSPSTSRLPILSNSKTKSKTKKGEKGKLHNVRINELNVSRGTDSDSGNDSGIVSYERSLLSPYSTVTKPRTPSHSSSGHGSDNSSNVSAELRSHLKLDKIHGGTSSGYESMLRDSEVSASSSTHEDSNSESSEDKKKQKKVITNIDYYFMNYRKTQDYLLNSFLFLVLLISESAQKRVLLQRIYHKIFQITSSRRSRSAPARSDSEGKKSPSSKAWVDTRQIQKIKEEPFEIKSYNMDDVERLGRRRQDELQDSEVKPKDLICKHEDRNQSYFDCKFLMCFCRNKPKQTEV</sequence>
<feature type="compositionally biased region" description="Basic and acidic residues" evidence="6">
    <location>
        <begin position="1641"/>
        <end position="1654"/>
    </location>
</feature>
<feature type="compositionally biased region" description="Polar residues" evidence="6">
    <location>
        <begin position="1554"/>
        <end position="1569"/>
    </location>
</feature>
<evidence type="ECO:0000256" key="2">
    <source>
        <dbReference type="ARBA" id="ARBA00022741"/>
    </source>
</evidence>
<name>A0A8S3T8T9_MYTED</name>
<feature type="region of interest" description="Disordered" evidence="6">
    <location>
        <begin position="94"/>
        <end position="148"/>
    </location>
</feature>
<keyword evidence="3 5" id="KW-0067">ATP-binding</keyword>
<dbReference type="PROSITE" id="PS50067">
    <property type="entry name" value="KINESIN_MOTOR_2"/>
    <property type="match status" value="1"/>
</dbReference>
<feature type="compositionally biased region" description="Basic and acidic residues" evidence="6">
    <location>
        <begin position="1104"/>
        <end position="1121"/>
    </location>
</feature>
<feature type="compositionally biased region" description="Low complexity" evidence="6">
    <location>
        <begin position="1591"/>
        <end position="1606"/>
    </location>
</feature>
<keyword evidence="4" id="KW-0963">Cytoplasm</keyword>
<feature type="compositionally biased region" description="Low complexity" evidence="6">
    <location>
        <begin position="1440"/>
        <end position="1470"/>
    </location>
</feature>
<feature type="compositionally biased region" description="Low complexity" evidence="6">
    <location>
        <begin position="989"/>
        <end position="998"/>
    </location>
</feature>
<dbReference type="Pfam" id="PF23081">
    <property type="entry name" value="HTH_KIF26A_B_1st"/>
    <property type="match status" value="1"/>
</dbReference>
<dbReference type="PRINTS" id="PR00380">
    <property type="entry name" value="KINESINHEAVY"/>
</dbReference>
<dbReference type="InterPro" id="IPR057090">
    <property type="entry name" value="HTH_KIF26A_B_1st"/>
</dbReference>
<gene>
    <name evidence="8" type="ORF">MEDL_42948</name>
</gene>
<feature type="region of interest" description="Disordered" evidence="6">
    <location>
        <begin position="1438"/>
        <end position="1655"/>
    </location>
</feature>
<evidence type="ECO:0000256" key="4">
    <source>
        <dbReference type="ARBA" id="ARBA00023212"/>
    </source>
</evidence>
<feature type="compositionally biased region" description="Polar residues" evidence="6">
    <location>
        <begin position="379"/>
        <end position="393"/>
    </location>
</feature>
<feature type="compositionally biased region" description="Polar residues" evidence="6">
    <location>
        <begin position="1475"/>
        <end position="1489"/>
    </location>
</feature>
<dbReference type="InterPro" id="IPR036961">
    <property type="entry name" value="Kinesin_motor_dom_sf"/>
</dbReference>